<feature type="compositionally biased region" description="Polar residues" evidence="6">
    <location>
        <begin position="156"/>
        <end position="167"/>
    </location>
</feature>
<dbReference type="Gene3D" id="1.25.10.10">
    <property type="entry name" value="Leucine-rich Repeat Variant"/>
    <property type="match status" value="1"/>
</dbReference>
<dbReference type="CDD" id="cd07920">
    <property type="entry name" value="Pumilio"/>
    <property type="match status" value="1"/>
</dbReference>
<name>A0A7H8R2Z2_TALRU</name>
<comment type="function">
    <text evidence="4">RNA-binding nucleolar protein required for pre-rRNA processing. Involved in production of 18S rRNA and assembly of small ribosomal subunit.</text>
</comment>
<dbReference type="InterPro" id="IPR033133">
    <property type="entry name" value="PUM-HD"/>
</dbReference>
<evidence type="ECO:0000313" key="8">
    <source>
        <dbReference type="EMBL" id="QKX60749.1"/>
    </source>
</evidence>
<dbReference type="SUPFAM" id="SSF48371">
    <property type="entry name" value="ARM repeat"/>
    <property type="match status" value="1"/>
</dbReference>
<feature type="repeat" description="Pumilio" evidence="5">
    <location>
        <begin position="523"/>
        <end position="558"/>
    </location>
</feature>
<dbReference type="PROSITE" id="PS50303">
    <property type="entry name" value="PUM_HD"/>
    <property type="match status" value="1"/>
</dbReference>
<keyword evidence="3" id="KW-0677">Repeat</keyword>
<dbReference type="PANTHER" id="PTHR12537">
    <property type="entry name" value="RNA BINDING PROTEIN PUMILIO-RELATED"/>
    <property type="match status" value="1"/>
</dbReference>
<dbReference type="InterPro" id="IPR033712">
    <property type="entry name" value="Pumilio_RNA-bd"/>
</dbReference>
<dbReference type="GO" id="GO:0010608">
    <property type="term" value="P:post-transcriptional regulation of gene expression"/>
    <property type="evidence" value="ECO:0007669"/>
    <property type="project" value="TreeGrafter"/>
</dbReference>
<dbReference type="Proteomes" id="UP000509510">
    <property type="component" value="Chromosome IV"/>
</dbReference>
<keyword evidence="1" id="KW-0690">Ribosome biogenesis</keyword>
<dbReference type="PANTHER" id="PTHR12537:SF48">
    <property type="entry name" value="MEIOTIC COILED-COIL PROTEIN 2"/>
    <property type="match status" value="1"/>
</dbReference>
<dbReference type="GeneID" id="55995385"/>
<accession>A0A7H8R2Z2</accession>
<dbReference type="Pfam" id="PF00806">
    <property type="entry name" value="PUF"/>
    <property type="match status" value="8"/>
</dbReference>
<evidence type="ECO:0000256" key="3">
    <source>
        <dbReference type="ARBA" id="ARBA00022737"/>
    </source>
</evidence>
<dbReference type="OrthoDB" id="668540at2759"/>
<feature type="compositionally biased region" description="Basic and acidic residues" evidence="6">
    <location>
        <begin position="117"/>
        <end position="134"/>
    </location>
</feature>
<organism evidence="8 9">
    <name type="scientific">Talaromyces rugulosus</name>
    <name type="common">Penicillium rugulosum</name>
    <dbReference type="NCBI Taxonomy" id="121627"/>
    <lineage>
        <taxon>Eukaryota</taxon>
        <taxon>Fungi</taxon>
        <taxon>Dikarya</taxon>
        <taxon>Ascomycota</taxon>
        <taxon>Pezizomycotina</taxon>
        <taxon>Eurotiomycetes</taxon>
        <taxon>Eurotiomycetidae</taxon>
        <taxon>Eurotiales</taxon>
        <taxon>Trichocomaceae</taxon>
        <taxon>Talaromyces</taxon>
        <taxon>Talaromyces sect. Islandici</taxon>
    </lineage>
</organism>
<proteinExistence type="predicted"/>
<dbReference type="InterPro" id="IPR011989">
    <property type="entry name" value="ARM-like"/>
</dbReference>
<dbReference type="AlphaFoldDB" id="A0A7H8R2Z2"/>
<reference evidence="9" key="1">
    <citation type="submission" date="2020-06" db="EMBL/GenBank/DDBJ databases">
        <title>A chromosome-scale genome assembly of Talaromyces rugulosus W13939.</title>
        <authorList>
            <person name="Wang B."/>
            <person name="Guo L."/>
            <person name="Ye K."/>
            <person name="Wang L."/>
        </authorList>
    </citation>
    <scope>NUCLEOTIDE SEQUENCE [LARGE SCALE GENOMIC DNA]</scope>
    <source>
        <strain evidence="9">W13939</strain>
    </source>
</reference>
<feature type="compositionally biased region" description="Polar residues" evidence="6">
    <location>
        <begin position="851"/>
        <end position="861"/>
    </location>
</feature>
<feature type="repeat" description="Pumilio" evidence="5">
    <location>
        <begin position="559"/>
        <end position="594"/>
    </location>
</feature>
<feature type="region of interest" description="Disordered" evidence="6">
    <location>
        <begin position="105"/>
        <end position="139"/>
    </location>
</feature>
<feature type="region of interest" description="Disordered" evidence="6">
    <location>
        <begin position="1"/>
        <end position="42"/>
    </location>
</feature>
<dbReference type="PROSITE" id="PS50302">
    <property type="entry name" value="PUM"/>
    <property type="match status" value="3"/>
</dbReference>
<evidence type="ECO:0000259" key="7">
    <source>
        <dbReference type="PROSITE" id="PS50303"/>
    </source>
</evidence>
<dbReference type="GO" id="GO:0005737">
    <property type="term" value="C:cytoplasm"/>
    <property type="evidence" value="ECO:0007669"/>
    <property type="project" value="TreeGrafter"/>
</dbReference>
<keyword evidence="9" id="KW-1185">Reference proteome</keyword>
<evidence type="ECO:0000256" key="4">
    <source>
        <dbReference type="ARBA" id="ARBA00024893"/>
    </source>
</evidence>
<evidence type="ECO:0000256" key="1">
    <source>
        <dbReference type="ARBA" id="ARBA00022517"/>
    </source>
</evidence>
<dbReference type="GO" id="GO:0003730">
    <property type="term" value="F:mRNA 3'-UTR binding"/>
    <property type="evidence" value="ECO:0007669"/>
    <property type="project" value="TreeGrafter"/>
</dbReference>
<dbReference type="KEGG" id="trg:TRUGW13939_07895"/>
<gene>
    <name evidence="8" type="ORF">TRUGW13939_07895</name>
</gene>
<evidence type="ECO:0000256" key="5">
    <source>
        <dbReference type="PROSITE-ProRule" id="PRU00317"/>
    </source>
</evidence>
<evidence type="ECO:0000256" key="6">
    <source>
        <dbReference type="SAM" id="MobiDB-lite"/>
    </source>
</evidence>
<dbReference type="SMART" id="SM00025">
    <property type="entry name" value="Pumilio"/>
    <property type="match status" value="8"/>
</dbReference>
<evidence type="ECO:0000256" key="2">
    <source>
        <dbReference type="ARBA" id="ARBA00022552"/>
    </source>
</evidence>
<dbReference type="EMBL" id="CP055901">
    <property type="protein sequence ID" value="QKX60749.1"/>
    <property type="molecule type" value="Genomic_DNA"/>
</dbReference>
<feature type="compositionally biased region" description="Low complexity" evidence="6">
    <location>
        <begin position="1"/>
        <end position="17"/>
    </location>
</feature>
<evidence type="ECO:0000313" key="9">
    <source>
        <dbReference type="Proteomes" id="UP000509510"/>
    </source>
</evidence>
<dbReference type="InterPro" id="IPR016024">
    <property type="entry name" value="ARM-type_fold"/>
</dbReference>
<feature type="domain" description="PUM-HD" evidence="7">
    <location>
        <begin position="461"/>
        <end position="812"/>
    </location>
</feature>
<protein>
    <recommendedName>
        <fullName evidence="7">PUM-HD domain-containing protein</fullName>
    </recommendedName>
</protein>
<feature type="region of interest" description="Disordered" evidence="6">
    <location>
        <begin position="156"/>
        <end position="178"/>
    </location>
</feature>
<keyword evidence="2" id="KW-0698">rRNA processing</keyword>
<dbReference type="GO" id="GO:0006364">
    <property type="term" value="P:rRNA processing"/>
    <property type="evidence" value="ECO:0007669"/>
    <property type="project" value="UniProtKB-KW"/>
</dbReference>
<dbReference type="RefSeq" id="XP_035346925.1">
    <property type="nucleotide sequence ID" value="XM_035491032.1"/>
</dbReference>
<feature type="region of interest" description="Disordered" evidence="6">
    <location>
        <begin position="818"/>
        <end position="861"/>
    </location>
</feature>
<feature type="repeat" description="Pumilio" evidence="5">
    <location>
        <begin position="751"/>
        <end position="786"/>
    </location>
</feature>
<sequence length="861" mass="94394">MPRSSAGATEEATSSRSNSERVSGPDAQRLSSGQDSLGGKHATSYYAANPLISSKLGNLQPQANTSHESLGSKADRSLVLGHIESHISGMDKILAKLSPKPHSGASKAFFATGSTGKPEEKYSLQPDTQKRDSRSISSPTGYAIFDETHVEQPFATQTGKHPFNTSPLADGGSSGVFMNKSEIETPEMLRLKQELLAANSRIAQQEQELAQNRVMKHTFDQALGPPSEVDFGGREITDHTISSLQSAFNASAKISNDRPDWVQDDARSDVSEALSAGAYNRGRGLWTLPSQTALGSHQAANTKCYQDVPGVVRGGLMPDPTVHSWSTSAVTPSLNAQAVPQPHRVFSGPASAFDGRYAGEQAQYVNGLSLAPRRSISHRATAYFPAMQTTWTPFNGGSPNNVAGKTPVTSPFNPYHQVGVYQIPQYQSRPVGTPLSPTAAEFTSNGSTSDTWAGSTNAGASTSTYVTPLEPLNYRRLLDKHVSCDWKYIVDKIVCNSDQQASIFLQQKLKVGTAEQKYEIIEAIVNQAYPLMINRFGNFLVQRCFEHGTPDQVIAIANAIKGNTLSLSMDSFGCHVVQKAFDCVPEEHKAAMVHELLRRIPETVVHRHACHVWQKLFELRWNNEPPQIMSKVNEALRGIWHDTALGETGSLVVQNIFENCVEEEKRPAIEEVLANIDLLSHGQFGNWCIQHICEHGAPHDKNRAIEHILLWSVDYSMDQFASKVIEKCLKIGGSEFLDRYLARVCTGRADRPRMPLIDIAGDQYGNYLIQWILLHAAPHQRELVATHIRKHMVSLRGSKFGSRVAMLCCNPSHATRPGPGAGVPVNRYANSNDDRMPAANSSGGRFGRSNHWPSSNYPPFR</sequence>
<dbReference type="InterPro" id="IPR001313">
    <property type="entry name" value="Pumilio_RNA-bd_rpt"/>
</dbReference>